<dbReference type="EMBL" id="JAAALK010000079">
    <property type="protein sequence ID" value="KAG8097213.1"/>
    <property type="molecule type" value="Genomic_DNA"/>
</dbReference>
<feature type="chain" id="PRO_5035165783" description="Secreted protein" evidence="1">
    <location>
        <begin position="20"/>
        <end position="99"/>
    </location>
</feature>
<organism evidence="2 3">
    <name type="scientific">Zizania palustris</name>
    <name type="common">Northern wild rice</name>
    <dbReference type="NCBI Taxonomy" id="103762"/>
    <lineage>
        <taxon>Eukaryota</taxon>
        <taxon>Viridiplantae</taxon>
        <taxon>Streptophyta</taxon>
        <taxon>Embryophyta</taxon>
        <taxon>Tracheophyta</taxon>
        <taxon>Spermatophyta</taxon>
        <taxon>Magnoliopsida</taxon>
        <taxon>Liliopsida</taxon>
        <taxon>Poales</taxon>
        <taxon>Poaceae</taxon>
        <taxon>BOP clade</taxon>
        <taxon>Oryzoideae</taxon>
        <taxon>Oryzeae</taxon>
        <taxon>Zizaniinae</taxon>
        <taxon>Zizania</taxon>
    </lineage>
</organism>
<name>A0A8J6C1V4_ZIZPA</name>
<dbReference type="AlphaFoldDB" id="A0A8J6C1V4"/>
<evidence type="ECO:0000256" key="1">
    <source>
        <dbReference type="SAM" id="SignalP"/>
    </source>
</evidence>
<proteinExistence type="predicted"/>
<evidence type="ECO:0000313" key="3">
    <source>
        <dbReference type="Proteomes" id="UP000729402"/>
    </source>
</evidence>
<reference evidence="2" key="1">
    <citation type="journal article" date="2021" name="bioRxiv">
        <title>Whole Genome Assembly and Annotation of Northern Wild Rice, Zizania palustris L., Supports a Whole Genome Duplication in the Zizania Genus.</title>
        <authorList>
            <person name="Haas M."/>
            <person name="Kono T."/>
            <person name="Macchietto M."/>
            <person name="Millas R."/>
            <person name="McGilp L."/>
            <person name="Shao M."/>
            <person name="Duquette J."/>
            <person name="Hirsch C.N."/>
            <person name="Kimball J."/>
        </authorList>
    </citation>
    <scope>NUCLEOTIDE SEQUENCE</scope>
    <source>
        <tissue evidence="2">Fresh leaf tissue</tissue>
    </source>
</reference>
<sequence length="99" mass="10939">MSGFRLVMVLRLLVKEAGGDKTLVKPATRSCESVTVPVQLQHDECDFLSPRHSKRHPFGPSLLGGILCGLWDVRTLWACTMNPKSLVLRLMPSALSHVT</sequence>
<keyword evidence="3" id="KW-1185">Reference proteome</keyword>
<keyword evidence="1" id="KW-0732">Signal</keyword>
<accession>A0A8J6C1V4</accession>
<reference evidence="2" key="2">
    <citation type="submission" date="2021-02" db="EMBL/GenBank/DDBJ databases">
        <authorList>
            <person name="Kimball J.A."/>
            <person name="Haas M.W."/>
            <person name="Macchietto M."/>
            <person name="Kono T."/>
            <person name="Duquette J."/>
            <person name="Shao M."/>
        </authorList>
    </citation>
    <scope>NUCLEOTIDE SEQUENCE</scope>
    <source>
        <tissue evidence="2">Fresh leaf tissue</tissue>
    </source>
</reference>
<feature type="signal peptide" evidence="1">
    <location>
        <begin position="1"/>
        <end position="19"/>
    </location>
</feature>
<dbReference type="Proteomes" id="UP000729402">
    <property type="component" value="Unassembled WGS sequence"/>
</dbReference>
<protein>
    <recommendedName>
        <fullName evidence="4">Secreted protein</fullName>
    </recommendedName>
</protein>
<evidence type="ECO:0000313" key="2">
    <source>
        <dbReference type="EMBL" id="KAG8097213.1"/>
    </source>
</evidence>
<gene>
    <name evidence="2" type="ORF">GUJ93_ZPchr0013g35089</name>
</gene>
<evidence type="ECO:0008006" key="4">
    <source>
        <dbReference type="Google" id="ProtNLM"/>
    </source>
</evidence>
<comment type="caution">
    <text evidence="2">The sequence shown here is derived from an EMBL/GenBank/DDBJ whole genome shotgun (WGS) entry which is preliminary data.</text>
</comment>